<organism evidence="1 2">
    <name type="scientific">Sphingomonas donggukensis</name>
    <dbReference type="NCBI Taxonomy" id="2949093"/>
    <lineage>
        <taxon>Bacteria</taxon>
        <taxon>Pseudomonadati</taxon>
        <taxon>Pseudomonadota</taxon>
        <taxon>Alphaproteobacteria</taxon>
        <taxon>Sphingomonadales</taxon>
        <taxon>Sphingomonadaceae</taxon>
        <taxon>Sphingomonas</taxon>
    </lineage>
</organism>
<reference evidence="1" key="1">
    <citation type="submission" date="2022-05" db="EMBL/GenBank/DDBJ databases">
        <title>Sphingomonas sp. strain RMG20 Genome sequencing and assembly.</title>
        <authorList>
            <person name="Kim I."/>
        </authorList>
    </citation>
    <scope>NUCLEOTIDE SEQUENCE</scope>
    <source>
        <strain evidence="1">RMG20</strain>
    </source>
</reference>
<accession>A0ABY4TWZ9</accession>
<keyword evidence="2" id="KW-1185">Reference proteome</keyword>
<dbReference type="Gene3D" id="3.40.50.1820">
    <property type="entry name" value="alpha/beta hydrolase"/>
    <property type="match status" value="1"/>
</dbReference>
<dbReference type="SUPFAM" id="SSF53474">
    <property type="entry name" value="alpha/beta-Hydrolases"/>
    <property type="match status" value="1"/>
</dbReference>
<evidence type="ECO:0000313" key="1">
    <source>
        <dbReference type="EMBL" id="URW75679.1"/>
    </source>
</evidence>
<dbReference type="RefSeq" id="WP_250752136.1">
    <property type="nucleotide sequence ID" value="NZ_CP098401.1"/>
</dbReference>
<name>A0ABY4TWZ9_9SPHN</name>
<evidence type="ECO:0000313" key="2">
    <source>
        <dbReference type="Proteomes" id="UP001055580"/>
    </source>
</evidence>
<gene>
    <name evidence="1" type="ORF">M9980_00110</name>
</gene>
<dbReference type="EMBL" id="CP098401">
    <property type="protein sequence ID" value="URW75679.1"/>
    <property type="molecule type" value="Genomic_DNA"/>
</dbReference>
<protein>
    <recommendedName>
        <fullName evidence="3">Alpha/beta hydrolase</fullName>
    </recommendedName>
</protein>
<dbReference type="InterPro" id="IPR029058">
    <property type="entry name" value="AB_hydrolase_fold"/>
</dbReference>
<evidence type="ECO:0008006" key="3">
    <source>
        <dbReference type="Google" id="ProtNLM"/>
    </source>
</evidence>
<sequence length="119" mass="12744">MARLVAHRRPDMVRGVVTISSPYAAHPRATHVWRIFQWLTGERVDGPRVDALRAEVSAPLPVPATAIWSASDGLVAGHGCRGDDCESVEVVSGHLGVQLHPDVLVAVARVLGEQQSPSI</sequence>
<dbReference type="Proteomes" id="UP001055580">
    <property type="component" value="Chromosome"/>
</dbReference>
<proteinExistence type="predicted"/>